<dbReference type="InterPro" id="IPR011527">
    <property type="entry name" value="ABC1_TM_dom"/>
</dbReference>
<keyword evidence="3" id="KW-0547">Nucleotide-binding</keyword>
<dbReference type="SUPFAM" id="SSF90123">
    <property type="entry name" value="ABC transporter transmembrane region"/>
    <property type="match status" value="1"/>
</dbReference>
<dbReference type="InterPro" id="IPR027417">
    <property type="entry name" value="P-loop_NTPase"/>
</dbReference>
<dbReference type="Gene3D" id="1.20.1560.10">
    <property type="entry name" value="ABC transporter type 1, transmembrane domain"/>
    <property type="match status" value="1"/>
</dbReference>
<dbReference type="Pfam" id="PF00005">
    <property type="entry name" value="ABC_tran"/>
    <property type="match status" value="1"/>
</dbReference>
<evidence type="ECO:0000256" key="6">
    <source>
        <dbReference type="ARBA" id="ARBA00023136"/>
    </source>
</evidence>
<dbReference type="PROSITE" id="PS50929">
    <property type="entry name" value="ABC_TM1F"/>
    <property type="match status" value="1"/>
</dbReference>
<name>A0A414RYA3_9FIRM</name>
<dbReference type="PANTHER" id="PTHR43394:SF1">
    <property type="entry name" value="ATP-BINDING CASSETTE SUB-FAMILY B MEMBER 10, MITOCHONDRIAL"/>
    <property type="match status" value="1"/>
</dbReference>
<dbReference type="CDD" id="cd07346">
    <property type="entry name" value="ABC_6TM_exporters"/>
    <property type="match status" value="1"/>
</dbReference>
<keyword evidence="2 7" id="KW-0812">Transmembrane</keyword>
<dbReference type="GO" id="GO:0005886">
    <property type="term" value="C:plasma membrane"/>
    <property type="evidence" value="ECO:0007669"/>
    <property type="project" value="UniProtKB-SubCell"/>
</dbReference>
<dbReference type="InterPro" id="IPR003439">
    <property type="entry name" value="ABC_transporter-like_ATP-bd"/>
</dbReference>
<accession>A0A414RYA3</accession>
<dbReference type="PROSITE" id="PS00211">
    <property type="entry name" value="ABC_TRANSPORTER_1"/>
    <property type="match status" value="1"/>
</dbReference>
<evidence type="ECO:0000313" key="10">
    <source>
        <dbReference type="EMBL" id="RHG03799.1"/>
    </source>
</evidence>
<sequence length="565" mass="64973">MNKEIYRKYFKKNRKGVMLLILTIGIGTVVSGINPYIYGKIVDSISEKNTFFLKKWLLLLGIVLIAMLILEIVESMLGNWLTNTTENQIKSELLERIVSIKCYKLDVYEEGELFNKIEFDAENIVSYYVECMTSILMIVFNLGISVYFILNISKNLALITFITMPILYSVNIIFRKKVYLVNHRIRKFTDKYYSFLEGTLSEVIPIKIFCLESDMAQRYKEYLNEKLRLILKSVALSKGIGVIRDGFGDIINVIILLVAGISIIAGNMTIGMLVSFSSYMEKFFEAISKLMELNLNKQEVIVCFERIKEILNLEQELNKGRRLERPIQKIEFNQVEFGYSDKLVLKKIDLSIDKLGLYSVVGSNGCGKSTIFKLLEYFYECNDGKIEINQMDINKYSVMDLRKHIIYMAKKPFFLQGTIMDNLKLGQNEISDLEVIDACKKVGIHNDIQNLEKGYYELIEQGGENFSSGQKQKLGFARVLLRKADVVLLDEVTSDLDGEAERQVCNQIEEIAKKAIVLNIAHKPESIRRSKKVFFIQGGKIIAEGTHKMLMENCEDYKKIFTCDM</sequence>
<keyword evidence="6 7" id="KW-0472">Membrane</keyword>
<reference evidence="10 11" key="1">
    <citation type="submission" date="2018-08" db="EMBL/GenBank/DDBJ databases">
        <title>A genome reference for cultivated species of the human gut microbiota.</title>
        <authorList>
            <person name="Zou Y."/>
            <person name="Xue W."/>
            <person name="Luo G."/>
        </authorList>
    </citation>
    <scope>NUCLEOTIDE SEQUENCE [LARGE SCALE GENOMIC DNA]</scope>
    <source>
        <strain evidence="10 11">AM23-13</strain>
    </source>
</reference>
<comment type="caution">
    <text evidence="10">The sequence shown here is derived from an EMBL/GenBank/DDBJ whole genome shotgun (WGS) entry which is preliminary data.</text>
</comment>
<evidence type="ECO:0000259" key="8">
    <source>
        <dbReference type="PROSITE" id="PS50893"/>
    </source>
</evidence>
<dbReference type="InterPro" id="IPR017871">
    <property type="entry name" value="ABC_transporter-like_CS"/>
</dbReference>
<feature type="domain" description="ABC transmembrane type-1" evidence="9">
    <location>
        <begin position="19"/>
        <end position="299"/>
    </location>
</feature>
<evidence type="ECO:0000256" key="5">
    <source>
        <dbReference type="ARBA" id="ARBA00022989"/>
    </source>
</evidence>
<dbReference type="RefSeq" id="WP_118310245.1">
    <property type="nucleotide sequence ID" value="NZ_QRHW01000041.1"/>
</dbReference>
<dbReference type="SUPFAM" id="SSF52540">
    <property type="entry name" value="P-loop containing nucleoside triphosphate hydrolases"/>
    <property type="match status" value="1"/>
</dbReference>
<dbReference type="InterPro" id="IPR036640">
    <property type="entry name" value="ABC1_TM_sf"/>
</dbReference>
<evidence type="ECO:0000256" key="2">
    <source>
        <dbReference type="ARBA" id="ARBA00022692"/>
    </source>
</evidence>
<dbReference type="Proteomes" id="UP000284112">
    <property type="component" value="Unassembled WGS sequence"/>
</dbReference>
<evidence type="ECO:0000256" key="1">
    <source>
        <dbReference type="ARBA" id="ARBA00004651"/>
    </source>
</evidence>
<feature type="transmembrane region" description="Helical" evidence="7">
    <location>
        <begin position="250"/>
        <end position="274"/>
    </location>
</feature>
<dbReference type="GO" id="GO:0015421">
    <property type="term" value="F:ABC-type oligopeptide transporter activity"/>
    <property type="evidence" value="ECO:0007669"/>
    <property type="project" value="TreeGrafter"/>
</dbReference>
<evidence type="ECO:0000259" key="9">
    <source>
        <dbReference type="PROSITE" id="PS50929"/>
    </source>
</evidence>
<comment type="subcellular location">
    <subcellularLocation>
        <location evidence="1">Cell membrane</location>
        <topology evidence="1">Multi-pass membrane protein</topology>
    </subcellularLocation>
</comment>
<evidence type="ECO:0000256" key="3">
    <source>
        <dbReference type="ARBA" id="ARBA00022741"/>
    </source>
</evidence>
<dbReference type="EMBL" id="QRHW01000041">
    <property type="protein sequence ID" value="RHG03799.1"/>
    <property type="molecule type" value="Genomic_DNA"/>
</dbReference>
<evidence type="ECO:0000256" key="7">
    <source>
        <dbReference type="SAM" id="Phobius"/>
    </source>
</evidence>
<evidence type="ECO:0000256" key="4">
    <source>
        <dbReference type="ARBA" id="ARBA00022840"/>
    </source>
</evidence>
<dbReference type="InterPro" id="IPR039421">
    <property type="entry name" value="Type_1_exporter"/>
</dbReference>
<feature type="transmembrane region" description="Helical" evidence="7">
    <location>
        <begin position="56"/>
        <end position="73"/>
    </location>
</feature>
<protein>
    <submittedName>
        <fullName evidence="10">ABC transporter ATP-binding protein</fullName>
    </submittedName>
</protein>
<dbReference type="GO" id="GO:0016887">
    <property type="term" value="F:ATP hydrolysis activity"/>
    <property type="evidence" value="ECO:0007669"/>
    <property type="project" value="InterPro"/>
</dbReference>
<feature type="transmembrane region" description="Helical" evidence="7">
    <location>
        <begin position="156"/>
        <end position="174"/>
    </location>
</feature>
<keyword evidence="4 10" id="KW-0067">ATP-binding</keyword>
<dbReference type="InterPro" id="IPR003593">
    <property type="entry name" value="AAA+_ATPase"/>
</dbReference>
<dbReference type="GO" id="GO:0005524">
    <property type="term" value="F:ATP binding"/>
    <property type="evidence" value="ECO:0007669"/>
    <property type="project" value="UniProtKB-KW"/>
</dbReference>
<dbReference type="AlphaFoldDB" id="A0A414RYA3"/>
<gene>
    <name evidence="10" type="ORF">DW641_14715</name>
</gene>
<dbReference type="PANTHER" id="PTHR43394">
    <property type="entry name" value="ATP-DEPENDENT PERMEASE MDL1, MITOCHONDRIAL"/>
    <property type="match status" value="1"/>
</dbReference>
<proteinExistence type="predicted"/>
<feature type="domain" description="ABC transporter" evidence="8">
    <location>
        <begin position="330"/>
        <end position="563"/>
    </location>
</feature>
<dbReference type="Gene3D" id="3.40.50.300">
    <property type="entry name" value="P-loop containing nucleotide triphosphate hydrolases"/>
    <property type="match status" value="1"/>
</dbReference>
<dbReference type="SMART" id="SM00382">
    <property type="entry name" value="AAA"/>
    <property type="match status" value="1"/>
</dbReference>
<dbReference type="Pfam" id="PF00664">
    <property type="entry name" value="ABC_membrane"/>
    <property type="match status" value="1"/>
</dbReference>
<feature type="transmembrane region" description="Helical" evidence="7">
    <location>
        <begin position="16"/>
        <end position="36"/>
    </location>
</feature>
<keyword evidence="5 7" id="KW-1133">Transmembrane helix</keyword>
<dbReference type="PROSITE" id="PS50893">
    <property type="entry name" value="ABC_TRANSPORTER_2"/>
    <property type="match status" value="1"/>
</dbReference>
<evidence type="ECO:0000313" key="11">
    <source>
        <dbReference type="Proteomes" id="UP000284112"/>
    </source>
</evidence>
<feature type="transmembrane region" description="Helical" evidence="7">
    <location>
        <begin position="125"/>
        <end position="150"/>
    </location>
</feature>
<organism evidence="10 11">
    <name type="scientific">Dorea longicatena</name>
    <dbReference type="NCBI Taxonomy" id="88431"/>
    <lineage>
        <taxon>Bacteria</taxon>
        <taxon>Bacillati</taxon>
        <taxon>Bacillota</taxon>
        <taxon>Clostridia</taxon>
        <taxon>Lachnospirales</taxon>
        <taxon>Lachnospiraceae</taxon>
        <taxon>Dorea</taxon>
    </lineage>
</organism>